<evidence type="ECO:0000313" key="2">
    <source>
        <dbReference type="EMBL" id="OJT02949.1"/>
    </source>
</evidence>
<dbReference type="AlphaFoldDB" id="A0A1M2V5P1"/>
<gene>
    <name evidence="2" type="ORF">TRAPUB_6488</name>
</gene>
<evidence type="ECO:0000256" key="1">
    <source>
        <dbReference type="SAM" id="MobiDB-lite"/>
    </source>
</evidence>
<comment type="caution">
    <text evidence="2">The sequence shown here is derived from an EMBL/GenBank/DDBJ whole genome shotgun (WGS) entry which is preliminary data.</text>
</comment>
<feature type="region of interest" description="Disordered" evidence="1">
    <location>
        <begin position="1"/>
        <end position="22"/>
    </location>
</feature>
<protein>
    <submittedName>
        <fullName evidence="2">Uncharacterized protein</fullName>
    </submittedName>
</protein>
<keyword evidence="3" id="KW-1185">Reference proteome</keyword>
<name>A0A1M2V5P1_TRAPU</name>
<proteinExistence type="predicted"/>
<evidence type="ECO:0000313" key="3">
    <source>
        <dbReference type="Proteomes" id="UP000184267"/>
    </source>
</evidence>
<sequence length="74" mass="7902">MGVERRGSIAPEGIRGFIPAGELPEGDFQIEHTEDKDPGELVDATDKPLIDRVKKILAGTSMTPAFAPASARVQ</sequence>
<dbReference type="Proteomes" id="UP000184267">
    <property type="component" value="Unassembled WGS sequence"/>
</dbReference>
<organism evidence="2 3">
    <name type="scientific">Trametes pubescens</name>
    <name type="common">White-rot fungus</name>
    <dbReference type="NCBI Taxonomy" id="154538"/>
    <lineage>
        <taxon>Eukaryota</taxon>
        <taxon>Fungi</taxon>
        <taxon>Dikarya</taxon>
        <taxon>Basidiomycota</taxon>
        <taxon>Agaricomycotina</taxon>
        <taxon>Agaricomycetes</taxon>
        <taxon>Polyporales</taxon>
        <taxon>Polyporaceae</taxon>
        <taxon>Trametes</taxon>
    </lineage>
</organism>
<reference evidence="2 3" key="1">
    <citation type="submission" date="2016-10" db="EMBL/GenBank/DDBJ databases">
        <title>Genome sequence of the basidiomycete white-rot fungus Trametes pubescens.</title>
        <authorList>
            <person name="Makela M.R."/>
            <person name="Granchi Z."/>
            <person name="Peng M."/>
            <person name="De Vries R.P."/>
            <person name="Grigoriev I."/>
            <person name="Riley R."/>
            <person name="Hilden K."/>
        </authorList>
    </citation>
    <scope>NUCLEOTIDE SEQUENCE [LARGE SCALE GENOMIC DNA]</scope>
    <source>
        <strain evidence="2 3">FBCC735</strain>
    </source>
</reference>
<dbReference type="EMBL" id="MNAD01001640">
    <property type="protein sequence ID" value="OJT02949.1"/>
    <property type="molecule type" value="Genomic_DNA"/>
</dbReference>
<accession>A0A1M2V5P1</accession>